<keyword evidence="2" id="KW-1185">Reference proteome</keyword>
<accession>A0A4R6Y6W5</accession>
<dbReference type="Proteomes" id="UP000294958">
    <property type="component" value="Unassembled WGS sequence"/>
</dbReference>
<organism evidence="1 2">
    <name type="scientific">Aquamicrobium defluvii</name>
    <dbReference type="NCBI Taxonomy" id="69279"/>
    <lineage>
        <taxon>Bacteria</taxon>
        <taxon>Pseudomonadati</taxon>
        <taxon>Pseudomonadota</taxon>
        <taxon>Alphaproteobacteria</taxon>
        <taxon>Hyphomicrobiales</taxon>
        <taxon>Phyllobacteriaceae</taxon>
        <taxon>Aquamicrobium</taxon>
    </lineage>
</organism>
<dbReference type="EMBL" id="SNZF01000053">
    <property type="protein sequence ID" value="TDR28968.1"/>
    <property type="molecule type" value="Genomic_DNA"/>
</dbReference>
<comment type="caution">
    <text evidence="1">The sequence shown here is derived from an EMBL/GenBank/DDBJ whole genome shotgun (WGS) entry which is preliminary data.</text>
</comment>
<protein>
    <submittedName>
        <fullName evidence="1">Uncharacterized protein</fullName>
    </submittedName>
</protein>
<name>A0A4R6Y6W5_9HYPH</name>
<proteinExistence type="predicted"/>
<evidence type="ECO:0000313" key="1">
    <source>
        <dbReference type="EMBL" id="TDR28968.1"/>
    </source>
</evidence>
<sequence>MTKMGEMNRLSRLKLGVLGAPNTSAVNFMPFNRWHLLGAPNKYKTLQTDLVREGLK</sequence>
<dbReference type="AlphaFoldDB" id="A0A4R6Y6W5"/>
<reference evidence="1 2" key="1">
    <citation type="submission" date="2019-03" db="EMBL/GenBank/DDBJ databases">
        <title>Genomic Encyclopedia of Type Strains, Phase IV (KMG-IV): sequencing the most valuable type-strain genomes for metagenomic binning, comparative biology and taxonomic classification.</title>
        <authorList>
            <person name="Goeker M."/>
        </authorList>
    </citation>
    <scope>NUCLEOTIDE SEQUENCE [LARGE SCALE GENOMIC DNA]</scope>
    <source>
        <strain evidence="1 2">DSM 11603</strain>
    </source>
</reference>
<gene>
    <name evidence="1" type="ORF">DES43_1537</name>
</gene>
<evidence type="ECO:0000313" key="2">
    <source>
        <dbReference type="Proteomes" id="UP000294958"/>
    </source>
</evidence>